<dbReference type="InterPro" id="IPR052172">
    <property type="entry name" value="UxaA_altronate/galactarate_dh"/>
</dbReference>
<dbReference type="RefSeq" id="WP_121623546.1">
    <property type="nucleotide sequence ID" value="NZ_JACIIW010000001.1"/>
</dbReference>
<evidence type="ECO:0000313" key="4">
    <source>
        <dbReference type="Proteomes" id="UP000269692"/>
    </source>
</evidence>
<dbReference type="SMART" id="SM00858">
    <property type="entry name" value="SAF"/>
    <property type="match status" value="1"/>
</dbReference>
<keyword evidence="1" id="KW-0456">Lyase</keyword>
<accession>A0A3L7AEU1</accession>
<dbReference type="OrthoDB" id="9804574at2"/>
<dbReference type="FunFam" id="2.30.130.110:FF:000003">
    <property type="entry name" value="D-galactarate dehydratase"/>
    <property type="match status" value="1"/>
</dbReference>
<evidence type="ECO:0000259" key="2">
    <source>
        <dbReference type="SMART" id="SM00858"/>
    </source>
</evidence>
<dbReference type="GO" id="GO:0016829">
    <property type="term" value="F:lyase activity"/>
    <property type="evidence" value="ECO:0007669"/>
    <property type="project" value="UniProtKB-KW"/>
</dbReference>
<evidence type="ECO:0000256" key="1">
    <source>
        <dbReference type="ARBA" id="ARBA00023239"/>
    </source>
</evidence>
<dbReference type="InterPro" id="IPR044144">
    <property type="entry name" value="SAF_UxaA/GarD"/>
</dbReference>
<dbReference type="GO" id="GO:0019698">
    <property type="term" value="P:D-galacturonate catabolic process"/>
    <property type="evidence" value="ECO:0007669"/>
    <property type="project" value="TreeGrafter"/>
</dbReference>
<dbReference type="PANTHER" id="PTHR30536">
    <property type="entry name" value="ALTRONATE/GALACTARATE DEHYDRATASE"/>
    <property type="match status" value="1"/>
</dbReference>
<dbReference type="Gene3D" id="2.30.130.110">
    <property type="match status" value="1"/>
</dbReference>
<dbReference type="InterPro" id="IPR013974">
    <property type="entry name" value="SAF"/>
</dbReference>
<sequence length="98" mass="9812">MPRAIVLDPGDTVATLIDPARTGEAATLAGARSGTVTLSADVPFGHKIALADIPAGADILKYGQVIGRATAAIPAGAHVHVHNVEALRARGDVSGRAA</sequence>
<reference evidence="3 4" key="1">
    <citation type="submission" date="2018-10" db="EMBL/GenBank/DDBJ databases">
        <title>Xanthobacter tagetidis genome sequencing and assembly.</title>
        <authorList>
            <person name="Maclea K.S."/>
            <person name="Goen A.E."/>
            <person name="Fatima S.A."/>
        </authorList>
    </citation>
    <scope>NUCLEOTIDE SEQUENCE [LARGE SCALE GENOMIC DNA]</scope>
    <source>
        <strain evidence="3 4">ATCC 700314</strain>
    </source>
</reference>
<name>A0A3L7AEU1_9HYPH</name>
<dbReference type="PANTHER" id="PTHR30536:SF5">
    <property type="entry name" value="ALTRONATE DEHYDRATASE"/>
    <property type="match status" value="1"/>
</dbReference>
<gene>
    <name evidence="3" type="ORF">D9R14_11880</name>
</gene>
<dbReference type="AlphaFoldDB" id="A0A3L7AEU1"/>
<comment type="caution">
    <text evidence="3">The sequence shown here is derived from an EMBL/GenBank/DDBJ whole genome shotgun (WGS) entry which is preliminary data.</text>
</comment>
<feature type="domain" description="SAF" evidence="2">
    <location>
        <begin position="11"/>
        <end position="85"/>
    </location>
</feature>
<dbReference type="EMBL" id="RCTF01000008">
    <property type="protein sequence ID" value="RLP78494.1"/>
    <property type="molecule type" value="Genomic_DNA"/>
</dbReference>
<organism evidence="3 4">
    <name type="scientific">Xanthobacter tagetidis</name>
    <dbReference type="NCBI Taxonomy" id="60216"/>
    <lineage>
        <taxon>Bacteria</taxon>
        <taxon>Pseudomonadati</taxon>
        <taxon>Pseudomonadota</taxon>
        <taxon>Alphaproteobacteria</taxon>
        <taxon>Hyphomicrobiales</taxon>
        <taxon>Xanthobacteraceae</taxon>
        <taxon>Xanthobacter</taxon>
    </lineage>
</organism>
<protein>
    <submittedName>
        <fullName evidence="3">D-galactarate dehydratase</fullName>
    </submittedName>
</protein>
<dbReference type="CDD" id="cd11613">
    <property type="entry name" value="SAF_AH_GD"/>
    <property type="match status" value="1"/>
</dbReference>
<keyword evidence="4" id="KW-1185">Reference proteome</keyword>
<dbReference type="Pfam" id="PF08666">
    <property type="entry name" value="SAF"/>
    <property type="match status" value="1"/>
</dbReference>
<dbReference type="Proteomes" id="UP000269692">
    <property type="component" value="Unassembled WGS sequence"/>
</dbReference>
<evidence type="ECO:0000313" key="3">
    <source>
        <dbReference type="EMBL" id="RLP78494.1"/>
    </source>
</evidence>
<proteinExistence type="predicted"/>